<name>A0A501XJ85_9SPHN</name>
<dbReference type="AlphaFoldDB" id="A0A501XJ85"/>
<gene>
    <name evidence="1" type="ORF">FJQ54_10175</name>
</gene>
<proteinExistence type="predicted"/>
<protein>
    <submittedName>
        <fullName evidence="1">Uncharacterized protein</fullName>
    </submittedName>
</protein>
<dbReference type="EMBL" id="VFSU01000025">
    <property type="protein sequence ID" value="TPE60712.1"/>
    <property type="molecule type" value="Genomic_DNA"/>
</dbReference>
<dbReference type="RefSeq" id="WP_140928310.1">
    <property type="nucleotide sequence ID" value="NZ_VFSU01000025.1"/>
</dbReference>
<keyword evidence="2" id="KW-1185">Reference proteome</keyword>
<sequence length="91" mass="9639">MTDKLDSLLQLMRDAPPDRDLGMVEPRVWKRIATVEQAMPLAGWRLPALSALAALLVGVASTTTASARPPEVSPFSSGIALAPSTLLESGR</sequence>
<organism evidence="1 2">
    <name type="scientific">Sandaracinobacter neustonicus</name>
    <dbReference type="NCBI Taxonomy" id="1715348"/>
    <lineage>
        <taxon>Bacteria</taxon>
        <taxon>Pseudomonadati</taxon>
        <taxon>Pseudomonadota</taxon>
        <taxon>Alphaproteobacteria</taxon>
        <taxon>Sphingomonadales</taxon>
        <taxon>Sphingosinicellaceae</taxon>
        <taxon>Sandaracinobacter</taxon>
    </lineage>
</organism>
<evidence type="ECO:0000313" key="1">
    <source>
        <dbReference type="EMBL" id="TPE60712.1"/>
    </source>
</evidence>
<dbReference type="Proteomes" id="UP000319897">
    <property type="component" value="Unassembled WGS sequence"/>
</dbReference>
<evidence type="ECO:0000313" key="2">
    <source>
        <dbReference type="Proteomes" id="UP000319897"/>
    </source>
</evidence>
<accession>A0A501XJ85</accession>
<comment type="caution">
    <text evidence="1">The sequence shown here is derived from an EMBL/GenBank/DDBJ whole genome shotgun (WGS) entry which is preliminary data.</text>
</comment>
<reference evidence="1 2" key="1">
    <citation type="submission" date="2019-06" db="EMBL/GenBank/DDBJ databases">
        <authorList>
            <person name="Lee I."/>
            <person name="Jang G.I."/>
            <person name="Hwang C.Y."/>
        </authorList>
    </citation>
    <scope>NUCLEOTIDE SEQUENCE [LARGE SCALE GENOMIC DNA]</scope>
    <source>
        <strain evidence="1 2">PAMC 28131</strain>
    </source>
</reference>